<dbReference type="InterPro" id="IPR039421">
    <property type="entry name" value="Type_1_exporter"/>
</dbReference>
<dbReference type="PANTHER" id="PTHR43394">
    <property type="entry name" value="ATP-DEPENDENT PERMEASE MDL1, MITOCHONDRIAL"/>
    <property type="match status" value="1"/>
</dbReference>
<dbReference type="PROSITE" id="PS50893">
    <property type="entry name" value="ABC_TRANSPORTER_2"/>
    <property type="match status" value="1"/>
</dbReference>
<organism evidence="12 13">
    <name type="scientific">Roseobacter litoralis (strain ATCC 49566 / DSM 6996 / JCM 21268 / NBRC 15278 / OCh 149)</name>
    <dbReference type="NCBI Taxonomy" id="391595"/>
    <lineage>
        <taxon>Bacteria</taxon>
        <taxon>Pseudomonadati</taxon>
        <taxon>Pseudomonadota</taxon>
        <taxon>Alphaproteobacteria</taxon>
        <taxon>Rhodobacterales</taxon>
        <taxon>Roseobacteraceae</taxon>
        <taxon>Roseobacter</taxon>
    </lineage>
</organism>
<feature type="domain" description="ABC transmembrane type-1" evidence="11">
    <location>
        <begin position="35"/>
        <end position="309"/>
    </location>
</feature>
<evidence type="ECO:0000256" key="3">
    <source>
        <dbReference type="ARBA" id="ARBA00022475"/>
    </source>
</evidence>
<evidence type="ECO:0000256" key="5">
    <source>
        <dbReference type="ARBA" id="ARBA00022741"/>
    </source>
</evidence>
<evidence type="ECO:0000256" key="4">
    <source>
        <dbReference type="ARBA" id="ARBA00022692"/>
    </source>
</evidence>
<dbReference type="GO" id="GO:0016887">
    <property type="term" value="F:ATP hydrolysis activity"/>
    <property type="evidence" value="ECO:0007669"/>
    <property type="project" value="InterPro"/>
</dbReference>
<dbReference type="InterPro" id="IPR003593">
    <property type="entry name" value="AAA+_ATPase"/>
</dbReference>
<evidence type="ECO:0000256" key="7">
    <source>
        <dbReference type="ARBA" id="ARBA00022989"/>
    </source>
</evidence>
<dbReference type="InterPro" id="IPR027417">
    <property type="entry name" value="P-loop_NTPase"/>
</dbReference>
<sequence length="607" mass="67671">MSAKTPSITGKIERYFSLWRKVIALLKYSSKRLGIFVFIAALLEIMLALGALLAVKLAVDDITQSASASDGVDMGRVLAAISIVLGLFLAGRIMHSVANYFRAAQGFVVSDYVNRAIQERAVAADLSFYDSALYYDSLERARQAGAQRPAQVIANALNVFRGGMMLAGIAVVLFIVEWRLLPISLIAVGLMLVVQVRFTRQRFLLQRRLVQKERHASYADWLMTSQPFAKEIRLWDIGAYLRAQYMKIRKVVRKDYLAIERRKSIAESLVSVVGTLVVFASAAFILYRFSTGQAELSDLIMVVLLLVRAETAGRDFVMSLSRLYDDQLFLNQLFVFLDLKPVMATGEVPKPLPADVKQGVALEHVTFSYPTSEKPALEDVSLRIRPGQFTALVGGNGSGKTTLIKLLCRLYDPQEGSVTYDGLDVQDFDPVAYRKQFSVIFQDFVQFAYTGRDNIRLADLGRDGNDARLLDVARLTGAHEVLEDLPQGYDTVLSRMFDGGVELSGGQWQKIALSRAMFPESKFIILDEPTSAIDPNAEAELFDGFRDKLEGRGALVISHRLSTIRQADYTYVLDNGKIVEEGTHAQLIGQNGRYAEMFERQGRGYRS</sequence>
<feature type="domain" description="ABC transporter" evidence="10">
    <location>
        <begin position="360"/>
        <end position="600"/>
    </location>
</feature>
<dbReference type="Pfam" id="PF00005">
    <property type="entry name" value="ABC_tran"/>
    <property type="match status" value="1"/>
</dbReference>
<dbReference type="GO" id="GO:0015421">
    <property type="term" value="F:ABC-type oligopeptide transporter activity"/>
    <property type="evidence" value="ECO:0007669"/>
    <property type="project" value="TreeGrafter"/>
</dbReference>
<evidence type="ECO:0000259" key="10">
    <source>
        <dbReference type="PROSITE" id="PS50893"/>
    </source>
</evidence>
<keyword evidence="6 12" id="KW-0067">ATP-binding</keyword>
<dbReference type="PROSITE" id="PS50929">
    <property type="entry name" value="ABC_TM1F"/>
    <property type="match status" value="1"/>
</dbReference>
<dbReference type="GO" id="GO:0005886">
    <property type="term" value="C:plasma membrane"/>
    <property type="evidence" value="ECO:0007669"/>
    <property type="project" value="UniProtKB-SubCell"/>
</dbReference>
<evidence type="ECO:0000256" key="1">
    <source>
        <dbReference type="ARBA" id="ARBA00004651"/>
    </source>
</evidence>
<proteinExistence type="predicted"/>
<comment type="subcellular location">
    <subcellularLocation>
        <location evidence="1">Cell membrane</location>
        <topology evidence="1">Multi-pass membrane protein</topology>
    </subcellularLocation>
</comment>
<feature type="transmembrane region" description="Helical" evidence="9">
    <location>
        <begin position="152"/>
        <end position="175"/>
    </location>
</feature>
<protein>
    <submittedName>
        <fullName evidence="12">Lantibiotic transport ATP-binding protein</fullName>
    </submittedName>
</protein>
<evidence type="ECO:0000313" key="12">
    <source>
        <dbReference type="EMBL" id="AEI92623.1"/>
    </source>
</evidence>
<name>F7ZK00_ROSLO</name>
<keyword evidence="7 9" id="KW-1133">Transmembrane helix</keyword>
<keyword evidence="5" id="KW-0547">Nucleotide-binding</keyword>
<dbReference type="eggNOG" id="COG1132">
    <property type="taxonomic scope" value="Bacteria"/>
</dbReference>
<evidence type="ECO:0000256" key="8">
    <source>
        <dbReference type="ARBA" id="ARBA00023136"/>
    </source>
</evidence>
<dbReference type="RefSeq" id="WP_013960564.1">
    <property type="nucleotide sequence ID" value="NC_015730.1"/>
</dbReference>
<dbReference type="PROSITE" id="PS00211">
    <property type="entry name" value="ABC_TRANSPORTER_1"/>
    <property type="match status" value="1"/>
</dbReference>
<keyword evidence="2" id="KW-0813">Transport</keyword>
<dbReference type="AlphaFoldDB" id="F7ZK00"/>
<dbReference type="KEGG" id="rli:RLO149_c005950"/>
<dbReference type="SUPFAM" id="SSF52540">
    <property type="entry name" value="P-loop containing nucleoside triphosphate hydrolases"/>
    <property type="match status" value="1"/>
</dbReference>
<dbReference type="Gene3D" id="3.40.50.300">
    <property type="entry name" value="P-loop containing nucleotide triphosphate hydrolases"/>
    <property type="match status" value="1"/>
</dbReference>
<dbReference type="EMBL" id="CP002623">
    <property type="protein sequence ID" value="AEI92623.1"/>
    <property type="molecule type" value="Genomic_DNA"/>
</dbReference>
<accession>F7ZK00</accession>
<keyword evidence="13" id="KW-1185">Reference proteome</keyword>
<feature type="transmembrane region" description="Helical" evidence="9">
    <location>
        <begin position="75"/>
        <end position="94"/>
    </location>
</feature>
<dbReference type="GO" id="GO:0005524">
    <property type="term" value="F:ATP binding"/>
    <property type="evidence" value="ECO:0007669"/>
    <property type="project" value="UniProtKB-KW"/>
</dbReference>
<feature type="transmembrane region" description="Helical" evidence="9">
    <location>
        <begin position="269"/>
        <end position="289"/>
    </location>
</feature>
<dbReference type="InterPro" id="IPR036640">
    <property type="entry name" value="ABC1_TM_sf"/>
</dbReference>
<evidence type="ECO:0000259" key="11">
    <source>
        <dbReference type="PROSITE" id="PS50929"/>
    </source>
</evidence>
<evidence type="ECO:0000256" key="2">
    <source>
        <dbReference type="ARBA" id="ARBA00022448"/>
    </source>
</evidence>
<evidence type="ECO:0000313" key="13">
    <source>
        <dbReference type="Proteomes" id="UP000001353"/>
    </source>
</evidence>
<dbReference type="Proteomes" id="UP000001353">
    <property type="component" value="Chromosome"/>
</dbReference>
<dbReference type="STRING" id="391595.RLO149_c005950"/>
<reference evidence="12 13" key="1">
    <citation type="journal article" date="2011" name="BMC Genomics">
        <title>Comparative genome analysis and genome-guided physiological analysis of Roseobacter litoralis.</title>
        <authorList>
            <person name="Kalhoefer D."/>
            <person name="Thole S."/>
            <person name="Voget S."/>
            <person name="Lehmann R."/>
            <person name="Liesegang H."/>
            <person name="Wollher A."/>
            <person name="Daniel R."/>
            <person name="Simon M."/>
            <person name="Brinkhoff T."/>
        </authorList>
    </citation>
    <scope>NUCLEOTIDE SEQUENCE [LARGE SCALE GENOMIC DNA]</scope>
    <source>
        <strain evidence="13">ATCC 49566 / DSM 6996 / JCM 21268 / NBRC 15278 / OCh 149</strain>
    </source>
</reference>
<keyword evidence="8 9" id="KW-0472">Membrane</keyword>
<keyword evidence="3" id="KW-1003">Cell membrane</keyword>
<dbReference type="SUPFAM" id="SSF90123">
    <property type="entry name" value="ABC transporter transmembrane region"/>
    <property type="match status" value="1"/>
</dbReference>
<dbReference type="FunFam" id="3.40.50.300:FF:000221">
    <property type="entry name" value="Multidrug ABC transporter ATP-binding protein"/>
    <property type="match status" value="1"/>
</dbReference>
<dbReference type="PANTHER" id="PTHR43394:SF1">
    <property type="entry name" value="ATP-BINDING CASSETTE SUB-FAMILY B MEMBER 10, MITOCHONDRIAL"/>
    <property type="match status" value="1"/>
</dbReference>
<dbReference type="HOGENOM" id="CLU_000604_84_3_5"/>
<dbReference type="SMART" id="SM00382">
    <property type="entry name" value="AAA"/>
    <property type="match status" value="1"/>
</dbReference>
<dbReference type="InterPro" id="IPR011527">
    <property type="entry name" value="ABC1_TM_dom"/>
</dbReference>
<feature type="transmembrane region" description="Helical" evidence="9">
    <location>
        <begin position="181"/>
        <end position="198"/>
    </location>
</feature>
<evidence type="ECO:0000256" key="6">
    <source>
        <dbReference type="ARBA" id="ARBA00022840"/>
    </source>
</evidence>
<evidence type="ECO:0000256" key="9">
    <source>
        <dbReference type="SAM" id="Phobius"/>
    </source>
</evidence>
<keyword evidence="4 9" id="KW-0812">Transmembrane</keyword>
<dbReference type="Gene3D" id="1.20.1560.10">
    <property type="entry name" value="ABC transporter type 1, transmembrane domain"/>
    <property type="match status" value="1"/>
</dbReference>
<dbReference type="OrthoDB" id="9808328at2"/>
<feature type="transmembrane region" description="Helical" evidence="9">
    <location>
        <begin position="33"/>
        <end position="55"/>
    </location>
</feature>
<dbReference type="InterPro" id="IPR017871">
    <property type="entry name" value="ABC_transporter-like_CS"/>
</dbReference>
<gene>
    <name evidence="12" type="ordered locus">RLO149_c005950</name>
</gene>
<dbReference type="InterPro" id="IPR003439">
    <property type="entry name" value="ABC_transporter-like_ATP-bd"/>
</dbReference>